<proteinExistence type="predicted"/>
<name>A0A917MHF5_9HYPH</name>
<reference evidence="1" key="1">
    <citation type="journal article" date="2014" name="Int. J. Syst. Evol. Microbiol.">
        <title>Complete genome sequence of Corynebacterium casei LMG S-19264T (=DSM 44701T), isolated from a smear-ripened cheese.</title>
        <authorList>
            <consortium name="US DOE Joint Genome Institute (JGI-PGF)"/>
            <person name="Walter F."/>
            <person name="Albersmeier A."/>
            <person name="Kalinowski J."/>
            <person name="Ruckert C."/>
        </authorList>
    </citation>
    <scope>NUCLEOTIDE SEQUENCE</scope>
    <source>
        <strain evidence="1">CGMCC 1.12214</strain>
    </source>
</reference>
<sequence>MSFFGPTTFTPRTKDIARHADVVRDIERKSGRDAALRVATAAMEGMAAWIITAVGPRECLAVLDRIKTDLINSTRS</sequence>
<protein>
    <submittedName>
        <fullName evidence="1">Uncharacterized protein</fullName>
    </submittedName>
</protein>
<dbReference type="RefSeq" id="WP_188516938.1">
    <property type="nucleotide sequence ID" value="NZ_BMES01000001.1"/>
</dbReference>
<keyword evidence="2" id="KW-1185">Reference proteome</keyword>
<dbReference type="AlphaFoldDB" id="A0A917MHF5"/>
<evidence type="ECO:0000313" key="1">
    <source>
        <dbReference type="EMBL" id="GGH14579.1"/>
    </source>
</evidence>
<gene>
    <name evidence="1" type="ORF">GCM10007036_13990</name>
</gene>
<dbReference type="Proteomes" id="UP000603912">
    <property type="component" value="Unassembled WGS sequence"/>
</dbReference>
<accession>A0A917MHF5</accession>
<dbReference type="EMBL" id="BMES01000001">
    <property type="protein sequence ID" value="GGH14579.1"/>
    <property type="molecule type" value="Genomic_DNA"/>
</dbReference>
<evidence type="ECO:0000313" key="2">
    <source>
        <dbReference type="Proteomes" id="UP000603912"/>
    </source>
</evidence>
<reference evidence="1" key="2">
    <citation type="submission" date="2020-09" db="EMBL/GenBank/DDBJ databases">
        <authorList>
            <person name="Sun Q."/>
            <person name="Zhou Y."/>
        </authorList>
    </citation>
    <scope>NUCLEOTIDE SEQUENCE</scope>
    <source>
        <strain evidence="1">CGMCC 1.12214</strain>
    </source>
</reference>
<comment type="caution">
    <text evidence="1">The sequence shown here is derived from an EMBL/GenBank/DDBJ whole genome shotgun (WGS) entry which is preliminary data.</text>
</comment>
<organism evidence="1 2">
    <name type="scientific">Alsobacter metallidurans</name>
    <dbReference type="NCBI Taxonomy" id="340221"/>
    <lineage>
        <taxon>Bacteria</taxon>
        <taxon>Pseudomonadati</taxon>
        <taxon>Pseudomonadota</taxon>
        <taxon>Alphaproteobacteria</taxon>
        <taxon>Hyphomicrobiales</taxon>
        <taxon>Alsobacteraceae</taxon>
        <taxon>Alsobacter</taxon>
    </lineage>
</organism>